<dbReference type="Gene3D" id="2.40.10.10">
    <property type="entry name" value="Trypsin-like serine proteases"/>
    <property type="match status" value="2"/>
</dbReference>
<accession>A0A848QGY7</accession>
<keyword evidence="3" id="KW-0645">Protease</keyword>
<dbReference type="InterPro" id="IPR009003">
    <property type="entry name" value="Peptidase_S1_PA"/>
</dbReference>
<dbReference type="GO" id="GO:0004252">
    <property type="term" value="F:serine-type endopeptidase activity"/>
    <property type="evidence" value="ECO:0007669"/>
    <property type="project" value="InterPro"/>
</dbReference>
<feature type="transmembrane region" description="Helical" evidence="1">
    <location>
        <begin position="301"/>
        <end position="320"/>
    </location>
</feature>
<evidence type="ECO:0000256" key="2">
    <source>
        <dbReference type="SAM" id="SignalP"/>
    </source>
</evidence>
<evidence type="ECO:0000313" key="4">
    <source>
        <dbReference type="Proteomes" id="UP000561181"/>
    </source>
</evidence>
<dbReference type="AlphaFoldDB" id="A0A848QGY7"/>
<dbReference type="EMBL" id="JABCRE010000002">
    <property type="protein sequence ID" value="NMW31882.1"/>
    <property type="molecule type" value="Genomic_DNA"/>
</dbReference>
<evidence type="ECO:0000256" key="1">
    <source>
        <dbReference type="SAM" id="Phobius"/>
    </source>
</evidence>
<dbReference type="GO" id="GO:0006508">
    <property type="term" value="P:proteolysis"/>
    <property type="evidence" value="ECO:0007669"/>
    <property type="project" value="UniProtKB-KW"/>
</dbReference>
<comment type="caution">
    <text evidence="3">The sequence shown here is derived from an EMBL/GenBank/DDBJ whole genome shotgun (WGS) entry which is preliminary data.</text>
</comment>
<dbReference type="InterPro" id="IPR043504">
    <property type="entry name" value="Peptidase_S1_PA_chymotrypsin"/>
</dbReference>
<keyword evidence="3" id="KW-0378">Hydrolase</keyword>
<keyword evidence="1" id="KW-1133">Transmembrane helix</keyword>
<dbReference type="PANTHER" id="PTHR43019:SF46">
    <property type="entry name" value="SERINE PROTEASE"/>
    <property type="match status" value="1"/>
</dbReference>
<feature type="transmembrane region" description="Helical" evidence="1">
    <location>
        <begin position="332"/>
        <end position="351"/>
    </location>
</feature>
<keyword evidence="1" id="KW-0472">Membrane</keyword>
<sequence>MNRLCTAIAALAACVAIMIAPQSASADPADIDAAARGVVRVVIIDTDGTDDLLLSHGSGFAVSSTRIVTNAHVVRAVLRDRTLRIGVVPSEGDDASFAKLIDYSPKNDLALIEITEGLRLPPLVVAGTIDEENSAVVAVGYPGNVDMAQGLRMRDYFDSQPPVKSRGFLSGIRPSRQFDTVLHTAPIAGGNSGGPLLDACGKVIGVNSFGAMTGASDAEFFFAISTKELLPFLRQNDVTPRVNALPCRSLADIEEEEERRTQLAQEQSRNELAAKAEAEREKRARVRQEASLAVQTERENAMAIAAILLLVGAAAAFIAFQAKQAEDGEKKMMIAGTVAAVAVVAALALWFTRPGLDAIDRRVNAAMADDAGDAGDDGNGSGGSTISVASGPLICTLEVDRSRITGTPERELEFGWDEQGCVNDRTQYGFASGSWSRVFVPNEEDAVSVNSFDPGSQTFTVDRYLLRRSAMEKARAERGTYSPPSCNADDAANKLGDMQGAVLDLLPDRPNERLVYSCRAKTTGGEP</sequence>
<dbReference type="SUPFAM" id="SSF50494">
    <property type="entry name" value="Trypsin-like serine proteases"/>
    <property type="match status" value="1"/>
</dbReference>
<feature type="signal peptide" evidence="2">
    <location>
        <begin position="1"/>
        <end position="26"/>
    </location>
</feature>
<protein>
    <submittedName>
        <fullName evidence="3">Trypsin-like serine protease</fullName>
    </submittedName>
</protein>
<keyword evidence="4" id="KW-1185">Reference proteome</keyword>
<dbReference type="RefSeq" id="WP_170011795.1">
    <property type="nucleotide sequence ID" value="NZ_JABCRE010000002.1"/>
</dbReference>
<evidence type="ECO:0000313" key="3">
    <source>
        <dbReference type="EMBL" id="NMW31882.1"/>
    </source>
</evidence>
<feature type="chain" id="PRO_5032434179" evidence="2">
    <location>
        <begin position="27"/>
        <end position="527"/>
    </location>
</feature>
<dbReference type="PANTHER" id="PTHR43019">
    <property type="entry name" value="SERINE ENDOPROTEASE DEGS"/>
    <property type="match status" value="1"/>
</dbReference>
<proteinExistence type="predicted"/>
<dbReference type="InterPro" id="IPR001940">
    <property type="entry name" value="Peptidase_S1C"/>
</dbReference>
<keyword evidence="1" id="KW-0812">Transmembrane</keyword>
<keyword evidence="2" id="KW-0732">Signal</keyword>
<dbReference type="Proteomes" id="UP000561181">
    <property type="component" value="Unassembled WGS sequence"/>
</dbReference>
<dbReference type="Pfam" id="PF13365">
    <property type="entry name" value="Trypsin_2"/>
    <property type="match status" value="1"/>
</dbReference>
<organism evidence="3 4">
    <name type="scientific">Pontixanthobacter rizhaonensis</name>
    <dbReference type="NCBI Taxonomy" id="2730337"/>
    <lineage>
        <taxon>Bacteria</taxon>
        <taxon>Pseudomonadati</taxon>
        <taxon>Pseudomonadota</taxon>
        <taxon>Alphaproteobacteria</taxon>
        <taxon>Sphingomonadales</taxon>
        <taxon>Erythrobacteraceae</taxon>
        <taxon>Pontixanthobacter</taxon>
    </lineage>
</organism>
<dbReference type="PRINTS" id="PR00834">
    <property type="entry name" value="PROTEASES2C"/>
</dbReference>
<reference evidence="3 4" key="1">
    <citation type="submission" date="2020-04" db="EMBL/GenBank/DDBJ databases">
        <authorList>
            <person name="Liu A."/>
        </authorList>
    </citation>
    <scope>NUCLEOTIDE SEQUENCE [LARGE SCALE GENOMIC DNA]</scope>
    <source>
        <strain evidence="3 4">RZ02</strain>
    </source>
</reference>
<name>A0A848QGY7_9SPHN</name>
<gene>
    <name evidence="3" type="ORF">HKD42_07400</name>
</gene>